<keyword evidence="3" id="KW-0812">Transmembrane</keyword>
<organism evidence="4 5">
    <name type="scientific">Prorocentrum cordatum</name>
    <dbReference type="NCBI Taxonomy" id="2364126"/>
    <lineage>
        <taxon>Eukaryota</taxon>
        <taxon>Sar</taxon>
        <taxon>Alveolata</taxon>
        <taxon>Dinophyceae</taxon>
        <taxon>Prorocentrales</taxon>
        <taxon>Prorocentraceae</taxon>
        <taxon>Prorocentrum</taxon>
    </lineage>
</organism>
<proteinExistence type="predicted"/>
<feature type="transmembrane region" description="Helical" evidence="3">
    <location>
        <begin position="374"/>
        <end position="392"/>
    </location>
</feature>
<evidence type="ECO:0000256" key="2">
    <source>
        <dbReference type="SAM" id="MobiDB-lite"/>
    </source>
</evidence>
<evidence type="ECO:0000313" key="4">
    <source>
        <dbReference type="EMBL" id="CAK0902438.1"/>
    </source>
</evidence>
<gene>
    <name evidence="4" type="ORF">PCOR1329_LOCUS79043</name>
</gene>
<dbReference type="PANTHER" id="PTHR10582:SF2">
    <property type="entry name" value="INACTIVE"/>
    <property type="match status" value="1"/>
</dbReference>
<keyword evidence="3" id="KW-0472">Membrane</keyword>
<keyword evidence="5" id="KW-1185">Reference proteome</keyword>
<reference evidence="4" key="1">
    <citation type="submission" date="2023-10" db="EMBL/GenBank/DDBJ databases">
        <authorList>
            <person name="Chen Y."/>
            <person name="Shah S."/>
            <person name="Dougan E. K."/>
            <person name="Thang M."/>
            <person name="Chan C."/>
        </authorList>
    </citation>
    <scope>NUCLEOTIDE SEQUENCE [LARGE SCALE GENOMIC DNA]</scope>
</reference>
<dbReference type="Proteomes" id="UP001189429">
    <property type="component" value="Unassembled WGS sequence"/>
</dbReference>
<feature type="region of interest" description="Disordered" evidence="2">
    <location>
        <begin position="143"/>
        <end position="182"/>
    </location>
</feature>
<feature type="transmembrane region" description="Helical" evidence="3">
    <location>
        <begin position="257"/>
        <end position="276"/>
    </location>
</feature>
<evidence type="ECO:0000313" key="5">
    <source>
        <dbReference type="Proteomes" id="UP001189429"/>
    </source>
</evidence>
<keyword evidence="1" id="KW-0677">Repeat</keyword>
<dbReference type="EMBL" id="CAUYUJ010021067">
    <property type="protein sequence ID" value="CAK0902438.1"/>
    <property type="molecule type" value="Genomic_DNA"/>
</dbReference>
<evidence type="ECO:0000256" key="1">
    <source>
        <dbReference type="ARBA" id="ARBA00022737"/>
    </source>
</evidence>
<dbReference type="InterPro" id="IPR024862">
    <property type="entry name" value="TRPV"/>
</dbReference>
<feature type="non-terminal residue" evidence="4">
    <location>
        <position position="566"/>
    </location>
</feature>
<comment type="caution">
    <text evidence="4">The sequence shown here is derived from an EMBL/GenBank/DDBJ whole genome shotgun (WGS) entry which is preliminary data.</text>
</comment>
<keyword evidence="3" id="KW-1133">Transmembrane helix</keyword>
<sequence length="566" mass="64643">EDHQRDTPLMVAIEHGRFPAVKLHMLCERTIEDVLRVAQVSPAAAAVLMRAGTDVDEVHHVWRKVLRGRVTVAQWVELMERAPAAAEDVLEALTQAPRVNGRSSNLVPRQAVFRNMETTWSEEVKRWHLTLAPQDIRAWWGRPSAEQKQKGQAVHPERASALPSEEQGPQGPLPVGQRPKRSSSNVSLLRSLTMLADNLRGQPKMVPVRVKVVRLPGIMSYQVLHALATTSHLHVFSKLPVRAIVEHAWRSTVRMSYMYSIFLRVITLCILIISVMPPDFAESEIYRRAAWSYLCAHALEELQYELCEMYGMLFVLVPAASGRSSDYCVDMLLHVLRFFWRAYLTNYKNMFDASSIGLLLVLLAISMDSLRLDTWPSVLALVSAARWFQFMYTLRAFKMWGYRLLPLIHSLVPLSGILCITVFFFLGCLQAFLVLDSGTRSFSDIFVAMFRFLFLGDLDDQDTALEILRAYGTGFTLVFFAICIFFNIFILNLFITTTGEAYDKAQELCMTSFQQERANICLNYMLRPSVECMRKAWKERWHLWLMTTVGLLLLLPLWYALVLAPG</sequence>
<name>A0ABN9XRL3_9DINO</name>
<feature type="transmembrane region" description="Helical" evidence="3">
    <location>
        <begin position="470"/>
        <end position="495"/>
    </location>
</feature>
<evidence type="ECO:0000256" key="3">
    <source>
        <dbReference type="SAM" id="Phobius"/>
    </source>
</evidence>
<feature type="transmembrane region" description="Helical" evidence="3">
    <location>
        <begin position="543"/>
        <end position="561"/>
    </location>
</feature>
<accession>A0ABN9XRL3</accession>
<protein>
    <recommendedName>
        <fullName evidence="6">Ion transport domain-containing protein</fullName>
    </recommendedName>
</protein>
<feature type="transmembrane region" description="Helical" evidence="3">
    <location>
        <begin position="412"/>
        <end position="435"/>
    </location>
</feature>
<feature type="non-terminal residue" evidence="4">
    <location>
        <position position="1"/>
    </location>
</feature>
<evidence type="ECO:0008006" key="6">
    <source>
        <dbReference type="Google" id="ProtNLM"/>
    </source>
</evidence>
<dbReference type="PANTHER" id="PTHR10582">
    <property type="entry name" value="TRANSIENT RECEPTOR POTENTIAL ION CHANNEL PROTEIN"/>
    <property type="match status" value="1"/>
</dbReference>